<dbReference type="STRING" id="400682.A0A1X7UA23"/>
<dbReference type="InParanoid" id="A0A1X7UA23"/>
<dbReference type="KEGG" id="aqu:100640631"/>
<proteinExistence type="predicted"/>
<reference evidence="2" key="2">
    <citation type="submission" date="2017-05" db="UniProtKB">
        <authorList>
            <consortium name="EnsemblMetazoa"/>
        </authorList>
    </citation>
    <scope>IDENTIFICATION</scope>
</reference>
<dbReference type="OrthoDB" id="284322at2759"/>
<dbReference type="EnsemblMetazoa" id="XM_011407396.2">
    <property type="protein sequence ID" value="XP_011405698.1"/>
    <property type="gene ID" value="LOC100640631"/>
</dbReference>
<dbReference type="eggNOG" id="ENOG502QSP3">
    <property type="taxonomic scope" value="Eukaryota"/>
</dbReference>
<keyword evidence="3" id="KW-1185">Reference proteome</keyword>
<dbReference type="Proteomes" id="UP000007879">
    <property type="component" value="Unassembled WGS sequence"/>
</dbReference>
<dbReference type="Pfam" id="PF21672">
    <property type="entry name" value="COMM_HN"/>
    <property type="match status" value="1"/>
</dbReference>
<organism evidence="2">
    <name type="scientific">Amphimedon queenslandica</name>
    <name type="common">Sponge</name>
    <dbReference type="NCBI Taxonomy" id="400682"/>
    <lineage>
        <taxon>Eukaryota</taxon>
        <taxon>Metazoa</taxon>
        <taxon>Porifera</taxon>
        <taxon>Demospongiae</taxon>
        <taxon>Heteroscleromorpha</taxon>
        <taxon>Haplosclerida</taxon>
        <taxon>Niphatidae</taxon>
        <taxon>Amphimedon</taxon>
    </lineage>
</organism>
<dbReference type="InterPro" id="IPR017920">
    <property type="entry name" value="COMM"/>
</dbReference>
<dbReference type="Pfam" id="PF07258">
    <property type="entry name" value="COMM_domain"/>
    <property type="match status" value="1"/>
</dbReference>
<accession>A0A1X7UA23</accession>
<protein>
    <recommendedName>
        <fullName evidence="1">COMM domain-containing protein</fullName>
    </recommendedName>
</protein>
<dbReference type="OMA" id="RDCPDWL"/>
<dbReference type="PANTHER" id="PTHR16231:SF4">
    <property type="entry name" value="COMM DOMAIN-CONTAINING PROTEIN 4"/>
    <property type="match status" value="1"/>
</dbReference>
<sequence length="192" mass="21442">MKFRFCGDLDCPDWLLAEISTLSKLTSIKMKQLCGEVLKDLLTGDLNYEQVEKWTSARYEESDIKAAVAALAFIMSSAAKFNVDSDSLGNELQQLGLPKENVGSLCKVYSESLVQLQDSLKGRSLRVYKLDSVDWRVDYILSSSSLQDINEPSVQLKLTSTAGDSLAFSVDGDQFRVLLKDLKQARQLMENL</sequence>
<reference evidence="3" key="1">
    <citation type="journal article" date="2010" name="Nature">
        <title>The Amphimedon queenslandica genome and the evolution of animal complexity.</title>
        <authorList>
            <person name="Srivastava M."/>
            <person name="Simakov O."/>
            <person name="Chapman J."/>
            <person name="Fahey B."/>
            <person name="Gauthier M.E."/>
            <person name="Mitros T."/>
            <person name="Richards G.S."/>
            <person name="Conaco C."/>
            <person name="Dacre M."/>
            <person name="Hellsten U."/>
            <person name="Larroux C."/>
            <person name="Putnam N.H."/>
            <person name="Stanke M."/>
            <person name="Adamska M."/>
            <person name="Darling A."/>
            <person name="Degnan S.M."/>
            <person name="Oakley T.H."/>
            <person name="Plachetzki D.C."/>
            <person name="Zhai Y."/>
            <person name="Adamski M."/>
            <person name="Calcino A."/>
            <person name="Cummins S.F."/>
            <person name="Goodstein D.M."/>
            <person name="Harris C."/>
            <person name="Jackson D.J."/>
            <person name="Leys S.P."/>
            <person name="Shu S."/>
            <person name="Woodcroft B.J."/>
            <person name="Vervoort M."/>
            <person name="Kosik K.S."/>
            <person name="Manning G."/>
            <person name="Degnan B.M."/>
            <person name="Rokhsar D.S."/>
        </authorList>
    </citation>
    <scope>NUCLEOTIDE SEQUENCE [LARGE SCALE GENOMIC DNA]</scope>
</reference>
<dbReference type="PANTHER" id="PTHR16231">
    <property type="entry name" value="COMM DOMAIN-CONTAINING PROTEIN 4-8 FAMILY MEMBER"/>
    <property type="match status" value="1"/>
</dbReference>
<dbReference type="EnsemblMetazoa" id="Aqu2.1.24508_001">
    <property type="protein sequence ID" value="Aqu2.1.24508_001"/>
    <property type="gene ID" value="Aqu2.1.24508"/>
</dbReference>
<dbReference type="PROSITE" id="PS51269">
    <property type="entry name" value="COMM"/>
    <property type="match status" value="1"/>
</dbReference>
<evidence type="ECO:0000313" key="3">
    <source>
        <dbReference type="Proteomes" id="UP000007879"/>
    </source>
</evidence>
<evidence type="ECO:0000313" key="2">
    <source>
        <dbReference type="EnsemblMetazoa" id="Aqu2.1.24508_001"/>
    </source>
</evidence>
<name>A0A1X7UA23_AMPQE</name>
<dbReference type="InterPro" id="IPR047155">
    <property type="entry name" value="COMMD4/6/7/8"/>
</dbReference>
<evidence type="ECO:0000259" key="1">
    <source>
        <dbReference type="PROSITE" id="PS51269"/>
    </source>
</evidence>
<feature type="domain" description="COMM" evidence="1">
    <location>
        <begin position="129"/>
        <end position="192"/>
    </location>
</feature>
<dbReference type="AlphaFoldDB" id="A0A1X7UA23"/>
<gene>
    <name evidence="2" type="primary">100640631</name>
</gene>